<dbReference type="EMBL" id="CCJX01000079">
    <property type="protein sequence ID" value="CDT26518.1"/>
    <property type="molecule type" value="Genomic_DNA"/>
</dbReference>
<evidence type="ECO:0000313" key="4">
    <source>
        <dbReference type="Proteomes" id="UP000049077"/>
    </source>
</evidence>
<evidence type="ECO:0000313" key="2">
    <source>
        <dbReference type="EMBL" id="CDT26518.1"/>
    </source>
</evidence>
<keyword evidence="1" id="KW-0472">Membrane</keyword>
<accession>A0A822N1U1</accession>
<dbReference type="Proteomes" id="UP000049077">
    <property type="component" value="Unassembled WGS sequence"/>
</dbReference>
<keyword evidence="4" id="KW-1185">Reference proteome</keyword>
<proteinExistence type="predicted"/>
<reference evidence="5" key="1">
    <citation type="submission" date="2014-06" db="EMBL/GenBank/DDBJ databases">
        <authorList>
            <person name="Le Roux Frederique"/>
        </authorList>
    </citation>
    <scope>NUCLEOTIDE SEQUENCE [LARGE SCALE GENOMIC DNA]</scope>
    <source>
        <strain evidence="5">J5-5</strain>
    </source>
</reference>
<evidence type="ECO:0000313" key="3">
    <source>
        <dbReference type="EMBL" id="CDT47547.1"/>
    </source>
</evidence>
<name>A0A822N1U1_9VIBR</name>
<keyword evidence="1" id="KW-0812">Transmembrane</keyword>
<dbReference type="EMBL" id="CCJV01000093">
    <property type="protein sequence ID" value="CDT47547.1"/>
    <property type="molecule type" value="Genomic_DNA"/>
</dbReference>
<comment type="caution">
    <text evidence="3">The sequence shown here is derived from an EMBL/GenBank/DDBJ whole genome shotgun (WGS) entry which is preliminary data.</text>
</comment>
<evidence type="ECO:0000256" key="1">
    <source>
        <dbReference type="SAM" id="Phobius"/>
    </source>
</evidence>
<evidence type="ECO:0000313" key="5">
    <source>
        <dbReference type="Proteomes" id="UP000049495"/>
    </source>
</evidence>
<protein>
    <submittedName>
        <fullName evidence="3">Uncharacterized protein</fullName>
    </submittedName>
</protein>
<reference evidence="3 4" key="2">
    <citation type="submission" date="2014-06" db="EMBL/GenBank/DDBJ databases">
        <authorList>
            <person name="Le Roux F."/>
        </authorList>
    </citation>
    <scope>NUCLEOTIDE SEQUENCE</scope>
    <source>
        <strain evidence="2 4">J5-4</strain>
        <strain evidence="3">J5-5</strain>
    </source>
</reference>
<gene>
    <name evidence="2" type="ORF">VCR4J5_170261</name>
    <name evidence="3" type="ORF">VCR5J5_330111</name>
</gene>
<keyword evidence="1" id="KW-1133">Transmembrane helix</keyword>
<feature type="transmembrane region" description="Helical" evidence="1">
    <location>
        <begin position="31"/>
        <end position="59"/>
    </location>
</feature>
<dbReference type="AlphaFoldDB" id="A0A822N1U1"/>
<organism evidence="3 5">
    <name type="scientific">Vibrio crassostreae</name>
    <dbReference type="NCBI Taxonomy" id="246167"/>
    <lineage>
        <taxon>Bacteria</taxon>
        <taxon>Pseudomonadati</taxon>
        <taxon>Pseudomonadota</taxon>
        <taxon>Gammaproteobacteria</taxon>
        <taxon>Vibrionales</taxon>
        <taxon>Vibrionaceae</taxon>
        <taxon>Vibrio</taxon>
    </lineage>
</organism>
<dbReference type="Proteomes" id="UP000049495">
    <property type="component" value="Unassembled WGS sequence"/>
</dbReference>
<sequence length="72" mass="8518">MVERNLAKVEVIGSNPMYRSKLKSPNRNVRAFWFLAFSFFVSVLLLFESALKIHFYFYLKISQLSSFRTVSF</sequence>